<dbReference type="EMBL" id="BAHC01000245">
    <property type="protein sequence ID" value="GAB93820.1"/>
    <property type="molecule type" value="Genomic_DNA"/>
</dbReference>
<evidence type="ECO:0000256" key="5">
    <source>
        <dbReference type="ARBA" id="ARBA00022857"/>
    </source>
</evidence>
<evidence type="ECO:0000313" key="9">
    <source>
        <dbReference type="Proteomes" id="UP000008363"/>
    </source>
</evidence>
<evidence type="ECO:0000256" key="6">
    <source>
        <dbReference type="ARBA" id="ARBA00023002"/>
    </source>
</evidence>
<dbReference type="InterPro" id="IPR051820">
    <property type="entry name" value="FAD-binding_MO"/>
</dbReference>
<dbReference type="AlphaFoldDB" id="K6W3V8"/>
<protein>
    <submittedName>
        <fullName evidence="8">Putative monooxygenase</fullName>
    </submittedName>
</protein>
<comment type="cofactor">
    <cofactor evidence="1">
        <name>FAD</name>
        <dbReference type="ChEBI" id="CHEBI:57692"/>
    </cofactor>
</comment>
<dbReference type="Pfam" id="PF13738">
    <property type="entry name" value="Pyr_redox_3"/>
    <property type="match status" value="1"/>
</dbReference>
<evidence type="ECO:0000313" key="8">
    <source>
        <dbReference type="EMBL" id="GAB93820.1"/>
    </source>
</evidence>
<dbReference type="PANTHER" id="PTHR43872:SF1">
    <property type="entry name" value="MONOOXYGENASE, PUTATIVE (AFU_ORTHOLOGUE AFUA_8G02570)-RELATED"/>
    <property type="match status" value="1"/>
</dbReference>
<keyword evidence="4" id="KW-0274">FAD</keyword>
<evidence type="ECO:0000256" key="2">
    <source>
        <dbReference type="ARBA" id="ARBA00010139"/>
    </source>
</evidence>
<name>K6W3V8_9ACTN</name>
<comment type="caution">
    <text evidence="8">The sequence shown here is derived from an EMBL/GenBank/DDBJ whole genome shotgun (WGS) entry which is preliminary data.</text>
</comment>
<keyword evidence="6" id="KW-0560">Oxidoreductase</keyword>
<organism evidence="8 9">
    <name type="scientific">Gordonia rhizosphera NBRC 16068</name>
    <dbReference type="NCBI Taxonomy" id="1108045"/>
    <lineage>
        <taxon>Bacteria</taxon>
        <taxon>Bacillati</taxon>
        <taxon>Actinomycetota</taxon>
        <taxon>Actinomycetes</taxon>
        <taxon>Mycobacteriales</taxon>
        <taxon>Gordoniaceae</taxon>
        <taxon>Gordonia</taxon>
    </lineage>
</organism>
<evidence type="ECO:0000256" key="3">
    <source>
        <dbReference type="ARBA" id="ARBA00022630"/>
    </source>
</evidence>
<dbReference type="FunFam" id="3.50.50.60:FF:000228">
    <property type="entry name" value="FAD-containing monooxygenase EthA"/>
    <property type="match status" value="1"/>
</dbReference>
<proteinExistence type="inferred from homology"/>
<sequence length="518" mass="58613">MNTPTPQHDDVDRPGDDGELFDVIIIGAGLSGIDAAYRLQEENPGVRYLIIERRDQVGGTWDLFRYPGVRSDSDIYTLSFPFEPWRRSEALAPGDHIREYIDETAHKHHIDSRIRFGRRVRSADWDSSTDVWTLTAERDIDGEVVEETFRARFVVFATGYYDYDNPYTPEFTGMEDFRGEVVHPQHWPEGFDHSGKRIVVIGSGATAVSMIPSLAKTAGHVVMLQRSPSYIYSAKQKEYLTPAIRKVLPPKVAHRVVRSRYALQTAALVHAAHRFPRFGKKMIRSGLEEYLPEDYPIDVHFTPDYNPWEQRVCMVPDGDLFTAVTEKSVEMVTDHIDHIDATGVVLKSGRHLDADVIITATGLQLQAFGGTVIRVDGDEVKPQDRFVFKSHLIEDIPNLAWSVGYTNASWTLRADMTARSVAKLVSYMRSHGYTHAYPHLGAEPMASKPAWDLQAGYVLRSPDALPKSGTRRPWVVRHNYVRDAIDHRFDKIEESMVFGHATTQRDDAKTALDAPPRA</sequence>
<dbReference type="InterPro" id="IPR036188">
    <property type="entry name" value="FAD/NAD-bd_sf"/>
</dbReference>
<evidence type="ECO:0000256" key="1">
    <source>
        <dbReference type="ARBA" id="ARBA00001974"/>
    </source>
</evidence>
<keyword evidence="5" id="KW-0521">NADP</keyword>
<dbReference type="STRING" id="1108045.GORHZ_245_00580"/>
<keyword evidence="3" id="KW-0285">Flavoprotein</keyword>
<dbReference type="PRINTS" id="PR00411">
    <property type="entry name" value="PNDRDTASEI"/>
</dbReference>
<dbReference type="Gene3D" id="3.50.50.60">
    <property type="entry name" value="FAD/NAD(P)-binding domain"/>
    <property type="match status" value="1"/>
</dbReference>
<gene>
    <name evidence="8" type="ORF">GORHZ_245_00580</name>
</gene>
<dbReference type="Proteomes" id="UP000008363">
    <property type="component" value="Unassembled WGS sequence"/>
</dbReference>
<dbReference type="PANTHER" id="PTHR43872">
    <property type="entry name" value="MONOOXYGENASE, PUTATIVE (AFU_ORTHOLOGUE AFUA_8G02570)-RELATED"/>
    <property type="match status" value="1"/>
</dbReference>
<accession>K6W3V8</accession>
<keyword evidence="9" id="KW-1185">Reference proteome</keyword>
<dbReference type="eggNOG" id="COG2072">
    <property type="taxonomic scope" value="Bacteria"/>
</dbReference>
<reference evidence="8 9" key="1">
    <citation type="submission" date="2012-08" db="EMBL/GenBank/DDBJ databases">
        <title>Whole genome shotgun sequence of Gordonia rhizosphera NBRC 16068.</title>
        <authorList>
            <person name="Takarada H."/>
            <person name="Isaki S."/>
            <person name="Hosoyama A."/>
            <person name="Tsuchikane K."/>
            <person name="Katsumata H."/>
            <person name="Baba S."/>
            <person name="Ohji S."/>
            <person name="Yamazaki S."/>
            <person name="Fujita N."/>
        </authorList>
    </citation>
    <scope>NUCLEOTIDE SEQUENCE [LARGE SCALE GENOMIC DNA]</scope>
    <source>
        <strain evidence="8 9">NBRC 16068</strain>
    </source>
</reference>
<keyword evidence="7 8" id="KW-0503">Monooxygenase</keyword>
<dbReference type="GO" id="GO:0004497">
    <property type="term" value="F:monooxygenase activity"/>
    <property type="evidence" value="ECO:0007669"/>
    <property type="project" value="UniProtKB-KW"/>
</dbReference>
<evidence type="ECO:0000256" key="4">
    <source>
        <dbReference type="ARBA" id="ARBA00022827"/>
    </source>
</evidence>
<evidence type="ECO:0000256" key="7">
    <source>
        <dbReference type="ARBA" id="ARBA00023033"/>
    </source>
</evidence>
<dbReference type="RefSeq" id="WP_006339391.1">
    <property type="nucleotide sequence ID" value="NZ_BAHC01000245.1"/>
</dbReference>
<dbReference type="OrthoDB" id="5168853at2"/>
<comment type="similarity">
    <text evidence="2">Belongs to the FAD-binding monooxygenase family.</text>
</comment>
<dbReference type="SUPFAM" id="SSF51905">
    <property type="entry name" value="FAD/NAD(P)-binding domain"/>
    <property type="match status" value="1"/>
</dbReference>